<protein>
    <submittedName>
        <fullName evidence="10">MFS transporter</fullName>
    </submittedName>
</protein>
<dbReference type="GO" id="GO:0005886">
    <property type="term" value="C:plasma membrane"/>
    <property type="evidence" value="ECO:0007669"/>
    <property type="project" value="UniProtKB-SubCell"/>
</dbReference>
<evidence type="ECO:0000256" key="2">
    <source>
        <dbReference type="ARBA" id="ARBA00022448"/>
    </source>
</evidence>
<keyword evidence="5 8" id="KW-1133">Transmembrane helix</keyword>
<feature type="transmembrane region" description="Helical" evidence="8">
    <location>
        <begin position="451"/>
        <end position="477"/>
    </location>
</feature>
<feature type="transmembrane region" description="Helical" evidence="8">
    <location>
        <begin position="325"/>
        <end position="345"/>
    </location>
</feature>
<evidence type="ECO:0000256" key="7">
    <source>
        <dbReference type="SAM" id="MobiDB-lite"/>
    </source>
</evidence>
<keyword evidence="3" id="KW-1003">Cell membrane</keyword>
<dbReference type="PANTHER" id="PTHR42718">
    <property type="entry name" value="MAJOR FACILITATOR SUPERFAMILY MULTIDRUG TRANSPORTER MFSC"/>
    <property type="match status" value="1"/>
</dbReference>
<feature type="transmembrane region" description="Helical" evidence="8">
    <location>
        <begin position="100"/>
        <end position="119"/>
    </location>
</feature>
<dbReference type="InterPro" id="IPR036259">
    <property type="entry name" value="MFS_trans_sf"/>
</dbReference>
<comment type="subcellular location">
    <subcellularLocation>
        <location evidence="1">Cell membrane</location>
        <topology evidence="1">Multi-pass membrane protein</topology>
    </subcellularLocation>
</comment>
<dbReference type="PANTHER" id="PTHR42718:SF46">
    <property type="entry name" value="BLR6921 PROTEIN"/>
    <property type="match status" value="1"/>
</dbReference>
<evidence type="ECO:0000256" key="5">
    <source>
        <dbReference type="ARBA" id="ARBA00022989"/>
    </source>
</evidence>
<evidence type="ECO:0000256" key="4">
    <source>
        <dbReference type="ARBA" id="ARBA00022692"/>
    </source>
</evidence>
<dbReference type="CDD" id="cd17504">
    <property type="entry name" value="MFS_MMR_MDR_like"/>
    <property type="match status" value="1"/>
</dbReference>
<feature type="transmembrane region" description="Helical" evidence="8">
    <location>
        <begin position="357"/>
        <end position="376"/>
    </location>
</feature>
<gene>
    <name evidence="10" type="ORF">GB883_00665</name>
</gene>
<name>A0A7J5UV53_9MICO</name>
<evidence type="ECO:0000256" key="3">
    <source>
        <dbReference type="ARBA" id="ARBA00022475"/>
    </source>
</evidence>
<feature type="transmembrane region" description="Helical" evidence="8">
    <location>
        <begin position="382"/>
        <end position="401"/>
    </location>
</feature>
<feature type="transmembrane region" description="Helical" evidence="8">
    <location>
        <begin position="422"/>
        <end position="445"/>
    </location>
</feature>
<dbReference type="PROSITE" id="PS50850">
    <property type="entry name" value="MFS"/>
    <property type="match status" value="1"/>
</dbReference>
<comment type="caution">
    <text evidence="10">The sequence shown here is derived from an EMBL/GenBank/DDBJ whole genome shotgun (WGS) entry which is preliminary data.</text>
</comment>
<feature type="compositionally biased region" description="Low complexity" evidence="7">
    <location>
        <begin position="497"/>
        <end position="514"/>
    </location>
</feature>
<feature type="transmembrane region" description="Helical" evidence="8">
    <location>
        <begin position="243"/>
        <end position="265"/>
    </location>
</feature>
<dbReference type="Gene3D" id="1.20.1250.20">
    <property type="entry name" value="MFS general substrate transporter like domains"/>
    <property type="match status" value="2"/>
</dbReference>
<keyword evidence="11" id="KW-1185">Reference proteome</keyword>
<reference evidence="10 11" key="1">
    <citation type="submission" date="2019-10" db="EMBL/GenBank/DDBJ databases">
        <title>Georgenia wutianyii sp. nov. and Georgenia yuyongxinii sp. nov. isolated from plateau pika (Ochotona curzoniae) in the Qinghai-Tibet plateau of China.</title>
        <authorList>
            <person name="Tian Z."/>
        </authorList>
    </citation>
    <scope>NUCLEOTIDE SEQUENCE [LARGE SCALE GENOMIC DNA]</scope>
    <source>
        <strain evidence="10 11">DSM 21501</strain>
    </source>
</reference>
<dbReference type="AlphaFoldDB" id="A0A7J5UV53"/>
<dbReference type="SUPFAM" id="SSF103473">
    <property type="entry name" value="MFS general substrate transporter"/>
    <property type="match status" value="1"/>
</dbReference>
<sequence>MPVHHQPRRAMVDHAVAAAPSAGGAVPRRRTALVLATLALCGTVVSLQQTVVLPLLPDFPHLLHTSVDSASWLVTATLLAGAVATPSISRLADMFGKKRLMVITLGAMVLGSLLGALSAALPLVLAARVLQGVGMALVPVGIATMRDALPHDRVPLGVALMSATLAIGAGLGLPLSGAISEHMDWHAIFWLTGGLGAAMLVAVAVIVPESLVRTGGAFDFRGAAVLSAALTAVLLTLSKGAHWGWTSPTTLSLGVVGLALLAVWVPLELRVRRPLVDLRVAARPAVLLVNVAAVLTGFAMFSNMLVTTQLLQLPPATGYGLGLDVLHTGVWMAPSALVFGLMAPVSAAVTRRYGPQATLLAGAASMAAAYAARVFYSADLWQIVAGSMVVAVGTSMTYAAMPTLIMRAVPVTETASANGLNTLLRSVGTSTASATMAAVATMGAVRVGAEIFPGFGALMAVFWVAGAMSAATALLAVPMFRMRDYAEPVTEPRPRDAVPGARARARAAAPEIAR</sequence>
<feature type="transmembrane region" description="Helical" evidence="8">
    <location>
        <begin position="187"/>
        <end position="206"/>
    </location>
</feature>
<organism evidence="10 11">
    <name type="scientific">Georgenia thermotolerans</name>
    <dbReference type="NCBI Taxonomy" id="527326"/>
    <lineage>
        <taxon>Bacteria</taxon>
        <taxon>Bacillati</taxon>
        <taxon>Actinomycetota</taxon>
        <taxon>Actinomycetes</taxon>
        <taxon>Micrococcales</taxon>
        <taxon>Bogoriellaceae</taxon>
        <taxon>Georgenia</taxon>
    </lineage>
</organism>
<evidence type="ECO:0000256" key="1">
    <source>
        <dbReference type="ARBA" id="ARBA00004651"/>
    </source>
</evidence>
<feature type="transmembrane region" description="Helical" evidence="8">
    <location>
        <begin position="156"/>
        <end position="175"/>
    </location>
</feature>
<dbReference type="Proteomes" id="UP000451860">
    <property type="component" value="Unassembled WGS sequence"/>
</dbReference>
<dbReference type="OrthoDB" id="4484751at2"/>
<feature type="region of interest" description="Disordered" evidence="7">
    <location>
        <begin position="490"/>
        <end position="514"/>
    </location>
</feature>
<dbReference type="EMBL" id="WHJE01000001">
    <property type="protein sequence ID" value="KAE8766179.1"/>
    <property type="molecule type" value="Genomic_DNA"/>
</dbReference>
<evidence type="ECO:0000256" key="6">
    <source>
        <dbReference type="ARBA" id="ARBA00023136"/>
    </source>
</evidence>
<keyword evidence="4 8" id="KW-0812">Transmembrane</keyword>
<proteinExistence type="predicted"/>
<dbReference type="GO" id="GO:0022857">
    <property type="term" value="F:transmembrane transporter activity"/>
    <property type="evidence" value="ECO:0007669"/>
    <property type="project" value="InterPro"/>
</dbReference>
<dbReference type="InterPro" id="IPR020846">
    <property type="entry name" value="MFS_dom"/>
</dbReference>
<keyword evidence="2" id="KW-0813">Transport</keyword>
<feature type="domain" description="Major facilitator superfamily (MFS) profile" evidence="9">
    <location>
        <begin position="34"/>
        <end position="484"/>
    </location>
</feature>
<feature type="transmembrane region" description="Helical" evidence="8">
    <location>
        <begin position="32"/>
        <end position="57"/>
    </location>
</feature>
<dbReference type="Pfam" id="PF07690">
    <property type="entry name" value="MFS_1"/>
    <property type="match status" value="1"/>
</dbReference>
<feature type="transmembrane region" description="Helical" evidence="8">
    <location>
        <begin position="285"/>
        <end position="305"/>
    </location>
</feature>
<evidence type="ECO:0000259" key="9">
    <source>
        <dbReference type="PROSITE" id="PS50850"/>
    </source>
</evidence>
<dbReference type="InterPro" id="IPR011701">
    <property type="entry name" value="MFS"/>
</dbReference>
<accession>A0A7J5UV53</accession>
<evidence type="ECO:0000313" key="10">
    <source>
        <dbReference type="EMBL" id="KAE8766179.1"/>
    </source>
</evidence>
<evidence type="ECO:0000256" key="8">
    <source>
        <dbReference type="SAM" id="Phobius"/>
    </source>
</evidence>
<feature type="transmembrane region" description="Helical" evidence="8">
    <location>
        <begin position="69"/>
        <end position="88"/>
    </location>
</feature>
<keyword evidence="6 8" id="KW-0472">Membrane</keyword>
<evidence type="ECO:0000313" key="11">
    <source>
        <dbReference type="Proteomes" id="UP000451860"/>
    </source>
</evidence>